<evidence type="ECO:0000256" key="1">
    <source>
        <dbReference type="ARBA" id="ARBA00022490"/>
    </source>
</evidence>
<evidence type="ECO:0000256" key="6">
    <source>
        <dbReference type="ARBA" id="ARBA00023134"/>
    </source>
</evidence>
<feature type="domain" description="MobA-like NTP transferase" evidence="8">
    <location>
        <begin position="4"/>
        <end position="152"/>
    </location>
</feature>
<evidence type="ECO:0000256" key="5">
    <source>
        <dbReference type="ARBA" id="ARBA00022842"/>
    </source>
</evidence>
<dbReference type="GO" id="GO:0016779">
    <property type="term" value="F:nucleotidyltransferase activity"/>
    <property type="evidence" value="ECO:0007669"/>
    <property type="project" value="UniProtKB-KW"/>
</dbReference>
<dbReference type="SUPFAM" id="SSF53448">
    <property type="entry name" value="Nucleotide-diphospho-sugar transferases"/>
    <property type="match status" value="1"/>
</dbReference>
<evidence type="ECO:0000256" key="2">
    <source>
        <dbReference type="ARBA" id="ARBA00022679"/>
    </source>
</evidence>
<evidence type="ECO:0000313" key="10">
    <source>
        <dbReference type="Proteomes" id="UP000245202"/>
    </source>
</evidence>
<comment type="caution">
    <text evidence="9">The sequence shown here is derived from an EMBL/GenBank/DDBJ whole genome shotgun (WGS) entry which is preliminary data.</text>
</comment>
<keyword evidence="9" id="KW-0548">Nucleotidyltransferase</keyword>
<sequence length="205" mass="22223">MLSGVILAGGAHRGTNGKNRAFLTIGGETLLERQIREMRTCCDEITIVTGEPDLLRRSVDRDVRIISDYFGGEGLLSGFHAGIALSGNEEVWVLGCHMPFPSSQAAMLLYSRMMQGGGLAAIPFIRGAAIPLHGIYDRSVSEISGKLLDRGRTEFSELLAAIDVVKVEAYSFESEGVNGKFARSVRTDEEYQAIVAESEARIVKA</sequence>
<dbReference type="Gene3D" id="3.90.550.10">
    <property type="entry name" value="Spore Coat Polysaccharide Biosynthesis Protein SpsA, Chain A"/>
    <property type="match status" value="1"/>
</dbReference>
<dbReference type="Pfam" id="PF12804">
    <property type="entry name" value="NTP_transf_3"/>
    <property type="match status" value="1"/>
</dbReference>
<dbReference type="GO" id="GO:0006777">
    <property type="term" value="P:Mo-molybdopterin cofactor biosynthetic process"/>
    <property type="evidence" value="ECO:0007669"/>
    <property type="project" value="UniProtKB-KW"/>
</dbReference>
<accession>A0A2R5EZR4</accession>
<keyword evidence="5" id="KW-0460">Magnesium</keyword>
<dbReference type="AlphaFoldDB" id="A0A2R5EZR4"/>
<evidence type="ECO:0000256" key="3">
    <source>
        <dbReference type="ARBA" id="ARBA00022723"/>
    </source>
</evidence>
<keyword evidence="1" id="KW-0963">Cytoplasm</keyword>
<evidence type="ECO:0000256" key="4">
    <source>
        <dbReference type="ARBA" id="ARBA00022741"/>
    </source>
</evidence>
<dbReference type="Proteomes" id="UP000245202">
    <property type="component" value="Unassembled WGS sequence"/>
</dbReference>
<dbReference type="InterPro" id="IPR013482">
    <property type="entry name" value="Molybde_CF_guanTrfase"/>
</dbReference>
<dbReference type="GO" id="GO:0046872">
    <property type="term" value="F:metal ion binding"/>
    <property type="evidence" value="ECO:0007669"/>
    <property type="project" value="UniProtKB-KW"/>
</dbReference>
<dbReference type="GO" id="GO:0005525">
    <property type="term" value="F:GTP binding"/>
    <property type="evidence" value="ECO:0007669"/>
    <property type="project" value="UniProtKB-KW"/>
</dbReference>
<proteinExistence type="predicted"/>
<name>A0A2R5EZR4_9BACL</name>
<evidence type="ECO:0000256" key="7">
    <source>
        <dbReference type="ARBA" id="ARBA00023150"/>
    </source>
</evidence>
<dbReference type="PANTHER" id="PTHR19136">
    <property type="entry name" value="MOLYBDENUM COFACTOR GUANYLYLTRANSFERASE"/>
    <property type="match status" value="1"/>
</dbReference>
<evidence type="ECO:0000259" key="8">
    <source>
        <dbReference type="Pfam" id="PF12804"/>
    </source>
</evidence>
<dbReference type="InterPro" id="IPR029044">
    <property type="entry name" value="Nucleotide-diphossugar_trans"/>
</dbReference>
<keyword evidence="2 9" id="KW-0808">Transferase</keyword>
<organism evidence="9 10">
    <name type="scientific">Paenibacillus agaridevorans</name>
    <dbReference type="NCBI Taxonomy" id="171404"/>
    <lineage>
        <taxon>Bacteria</taxon>
        <taxon>Bacillati</taxon>
        <taxon>Bacillota</taxon>
        <taxon>Bacilli</taxon>
        <taxon>Bacillales</taxon>
        <taxon>Paenibacillaceae</taxon>
        <taxon>Paenibacillus</taxon>
    </lineage>
</organism>
<keyword evidence="6" id="KW-0342">GTP-binding</keyword>
<keyword evidence="10" id="KW-1185">Reference proteome</keyword>
<dbReference type="InterPro" id="IPR025877">
    <property type="entry name" value="MobA-like_NTP_Trfase"/>
</dbReference>
<keyword evidence="7" id="KW-0501">Molybdenum cofactor biosynthesis</keyword>
<evidence type="ECO:0000313" key="9">
    <source>
        <dbReference type="EMBL" id="GBG08834.1"/>
    </source>
</evidence>
<dbReference type="PANTHER" id="PTHR19136:SF81">
    <property type="entry name" value="MOLYBDENUM COFACTOR GUANYLYLTRANSFERASE"/>
    <property type="match status" value="1"/>
</dbReference>
<keyword evidence="3" id="KW-0479">Metal-binding</keyword>
<dbReference type="CDD" id="cd02503">
    <property type="entry name" value="MobA"/>
    <property type="match status" value="1"/>
</dbReference>
<reference evidence="9 10" key="1">
    <citation type="submission" date="2017-08" db="EMBL/GenBank/DDBJ databases">
        <title>Substantial Increase in Enzyme Production by Combined Drug-Resistance Mutations in Paenibacillus agaridevorans.</title>
        <authorList>
            <person name="Tanaka Y."/>
            <person name="Funane K."/>
            <person name="Hosaka T."/>
            <person name="Shiwa Y."/>
            <person name="Fujita N."/>
            <person name="Miyazaki T."/>
            <person name="Yoshikawa H."/>
            <person name="Murakami K."/>
            <person name="Kasahara K."/>
            <person name="Inaoka T."/>
            <person name="Hiraga Y."/>
            <person name="Ochi K."/>
        </authorList>
    </citation>
    <scope>NUCLEOTIDE SEQUENCE [LARGE SCALE GENOMIC DNA]</scope>
    <source>
        <strain evidence="9 10">T-3040</strain>
    </source>
</reference>
<protein>
    <submittedName>
        <fullName evidence="9">Molybdenum cofactor guanylyltransferase</fullName>
    </submittedName>
</protein>
<gene>
    <name evidence="9" type="ORF">PAT3040_03436</name>
</gene>
<keyword evidence="4" id="KW-0547">Nucleotide-binding</keyword>
<dbReference type="EMBL" id="BDQX01000171">
    <property type="protein sequence ID" value="GBG08834.1"/>
    <property type="molecule type" value="Genomic_DNA"/>
</dbReference>